<organism evidence="3 4">
    <name type="scientific">Halogeometricum pallidum JCM 14848</name>
    <dbReference type="NCBI Taxonomy" id="1227487"/>
    <lineage>
        <taxon>Archaea</taxon>
        <taxon>Methanobacteriati</taxon>
        <taxon>Methanobacteriota</taxon>
        <taxon>Stenosarchaea group</taxon>
        <taxon>Halobacteria</taxon>
        <taxon>Halobacteriales</taxon>
        <taxon>Haloferacaceae</taxon>
        <taxon>Halogeometricum</taxon>
    </lineage>
</organism>
<reference evidence="3 4" key="1">
    <citation type="journal article" date="2014" name="PLoS Genet.">
        <title>Phylogenetically driven sequencing of extremely halophilic archaea reveals strategies for static and dynamic osmo-response.</title>
        <authorList>
            <person name="Becker E.A."/>
            <person name="Seitzer P.M."/>
            <person name="Tritt A."/>
            <person name="Larsen D."/>
            <person name="Krusor M."/>
            <person name="Yao A.I."/>
            <person name="Wu D."/>
            <person name="Madern D."/>
            <person name="Eisen J.A."/>
            <person name="Darling A.E."/>
            <person name="Facciotti M.T."/>
        </authorList>
    </citation>
    <scope>NUCLEOTIDE SEQUENCE [LARGE SCALE GENOMIC DNA]</scope>
    <source>
        <strain evidence="3 4">JCM 14848</strain>
    </source>
</reference>
<protein>
    <submittedName>
        <fullName evidence="3">Periplasmic copper-binding protein</fullName>
    </submittedName>
</protein>
<dbReference type="PATRIC" id="fig|1227487.5.peg.4157"/>
<evidence type="ECO:0000313" key="3">
    <source>
        <dbReference type="EMBL" id="ELZ26189.1"/>
    </source>
</evidence>
<evidence type="ECO:0000256" key="1">
    <source>
        <dbReference type="SAM" id="MobiDB-lite"/>
    </source>
</evidence>
<dbReference type="InterPro" id="IPR007742">
    <property type="entry name" value="NosD_dom"/>
</dbReference>
<keyword evidence="4" id="KW-1185">Reference proteome</keyword>
<feature type="compositionally biased region" description="Low complexity" evidence="1">
    <location>
        <begin position="203"/>
        <end position="213"/>
    </location>
</feature>
<dbReference type="SUPFAM" id="SSF51126">
    <property type="entry name" value="Pectin lyase-like"/>
    <property type="match status" value="1"/>
</dbReference>
<evidence type="ECO:0000313" key="4">
    <source>
        <dbReference type="Proteomes" id="UP000011513"/>
    </source>
</evidence>
<feature type="region of interest" description="Disordered" evidence="1">
    <location>
        <begin position="191"/>
        <end position="230"/>
    </location>
</feature>
<proteinExistence type="predicted"/>
<dbReference type="OrthoDB" id="308249at2157"/>
<comment type="caution">
    <text evidence="3">The sequence shown here is derived from an EMBL/GenBank/DDBJ whole genome shotgun (WGS) entry which is preliminary data.</text>
</comment>
<dbReference type="RefSeq" id="WP_008390212.1">
    <property type="nucleotide sequence ID" value="NZ_AOIV01000045.1"/>
</dbReference>
<gene>
    <name evidence="3" type="ORF">C474_20851</name>
</gene>
<dbReference type="AlphaFoldDB" id="M0CWC0"/>
<dbReference type="Pfam" id="PF05048">
    <property type="entry name" value="NosD"/>
    <property type="match status" value="1"/>
</dbReference>
<dbReference type="InterPro" id="IPR011050">
    <property type="entry name" value="Pectin_lyase_fold/virulence"/>
</dbReference>
<sequence length="230" mass="24357">MTRTSTGLVVAIAVLLLTPAALGTAASGQSEQVREIDNCGVISEPGRYVLTTDITNGGGGDHFTYSSQSCIVVESDDVHIEGNGHRVDALGNSDTTGVAVVGNEVDPIENVTVSNVTFTDWNRAVYFRHVENGTVRESALRASAYGMSIEHSEGTRVVDSMVVNNLLGIYENDNTGTELTDLRYASNYAGDHVTENETDAGAAEETPTATPTATPTPTPTPTPTEEEDDY</sequence>
<evidence type="ECO:0000259" key="2">
    <source>
        <dbReference type="Pfam" id="PF05048"/>
    </source>
</evidence>
<dbReference type="eggNOG" id="arCOG02498">
    <property type="taxonomic scope" value="Archaea"/>
</dbReference>
<dbReference type="Proteomes" id="UP000011513">
    <property type="component" value="Unassembled WGS sequence"/>
</dbReference>
<name>M0CWC0_HALPD</name>
<dbReference type="EMBL" id="AOIV01000045">
    <property type="protein sequence ID" value="ELZ26189.1"/>
    <property type="molecule type" value="Genomic_DNA"/>
</dbReference>
<feature type="domain" description="Periplasmic copper-binding protein NosD beta helix" evidence="2">
    <location>
        <begin position="63"/>
        <end position="198"/>
    </location>
</feature>
<dbReference type="InParanoid" id="M0CWC0"/>
<accession>M0CWC0</accession>